<dbReference type="STRING" id="76595.SAMN05660313_02044"/>
<sequence length="114" mass="13285">MNFTSPQEALIVIEESHKKSKEAMKVGDFRTNNKIISQEMMPAFLYLEKNNLTKLLIPFLKNKDVDLSLIVSRKLLPYYEEIAINNLNDIIQKKIPHKWDVAETIIKEWKGSPL</sequence>
<dbReference type="OrthoDB" id="9830431at2"/>
<evidence type="ECO:0000313" key="2">
    <source>
        <dbReference type="Proteomes" id="UP000183257"/>
    </source>
</evidence>
<gene>
    <name evidence="1" type="ORF">SAMN05660313_02044</name>
</gene>
<organism evidence="1 2">
    <name type="scientific">Cellulophaga fucicola</name>
    <dbReference type="NCBI Taxonomy" id="76595"/>
    <lineage>
        <taxon>Bacteria</taxon>
        <taxon>Pseudomonadati</taxon>
        <taxon>Bacteroidota</taxon>
        <taxon>Flavobacteriia</taxon>
        <taxon>Flavobacteriales</taxon>
        <taxon>Flavobacteriaceae</taxon>
        <taxon>Cellulophaga</taxon>
    </lineage>
</organism>
<dbReference type="AlphaFoldDB" id="A0A1K1PN49"/>
<proteinExistence type="predicted"/>
<accession>A0A1K1PN49</accession>
<evidence type="ECO:0008006" key="3">
    <source>
        <dbReference type="Google" id="ProtNLM"/>
    </source>
</evidence>
<dbReference type="Proteomes" id="UP000183257">
    <property type="component" value="Unassembled WGS sequence"/>
</dbReference>
<keyword evidence="2" id="KW-1185">Reference proteome</keyword>
<evidence type="ECO:0000313" key="1">
    <source>
        <dbReference type="EMBL" id="SFW49120.1"/>
    </source>
</evidence>
<name>A0A1K1PN49_9FLAO</name>
<reference evidence="2" key="1">
    <citation type="submission" date="2016-11" db="EMBL/GenBank/DDBJ databases">
        <authorList>
            <person name="Varghese N."/>
            <person name="Submissions S."/>
        </authorList>
    </citation>
    <scope>NUCLEOTIDE SEQUENCE [LARGE SCALE GENOMIC DNA]</scope>
    <source>
        <strain evidence="2">DSM 24786</strain>
    </source>
</reference>
<dbReference type="RefSeq" id="WP_072303662.1">
    <property type="nucleotide sequence ID" value="NZ_FPIY01000002.1"/>
</dbReference>
<protein>
    <recommendedName>
        <fullName evidence="3">DUF2019 domain-containing protein</fullName>
    </recommendedName>
</protein>
<dbReference type="EMBL" id="FPIY01000002">
    <property type="protein sequence ID" value="SFW49120.1"/>
    <property type="molecule type" value="Genomic_DNA"/>
</dbReference>